<name>A0A6M6DIJ2_9GEMI</name>
<keyword evidence="1" id="KW-0812">Transmembrane</keyword>
<protein>
    <submittedName>
        <fullName evidence="2">V3</fullName>
    </submittedName>
</protein>
<dbReference type="EMBL" id="MN595126">
    <property type="protein sequence ID" value="QJX74418.1"/>
    <property type="molecule type" value="Genomic_DNA"/>
</dbReference>
<evidence type="ECO:0000313" key="2">
    <source>
        <dbReference type="EMBL" id="QJX74418.1"/>
    </source>
</evidence>
<sequence>MESCKLSAEEFREVLFFACVAIIFFSLVLNVSVFVKTAGFARTFSGHNIHVCREVCTTSGGKKYESRKFPGDG</sequence>
<accession>A0A6M6DIJ2</accession>
<reference evidence="2" key="1">
    <citation type="journal article" date="2020" name="Plant Dis.">
        <title>Identification and characterization of two novel geminiviruses associated with paper mulberry (Broussonetia papyrifera) leaf curl disease.</title>
        <authorList>
            <person name="Qiu Y."/>
            <person name="Zhang S."/>
            <person name="Yu H."/>
            <person name="Xuan Z."/>
            <person name="Yang L."/>
            <person name="Zhan B."/>
            <person name="Murilo Zerbini F."/>
            <person name="Cao M."/>
        </authorList>
    </citation>
    <scope>NUCLEOTIDE SEQUENCE</scope>
    <source>
        <strain evidence="2">HY</strain>
    </source>
</reference>
<organism evidence="2">
    <name type="scientific">Paper mulberry leaf curling associated virus 2</name>
    <dbReference type="NCBI Taxonomy" id="2738470"/>
    <lineage>
        <taxon>Viruses</taxon>
        <taxon>Monodnaviria</taxon>
        <taxon>Shotokuvirae</taxon>
        <taxon>Cressdnaviricota</taxon>
        <taxon>Repensiviricetes</taxon>
        <taxon>Geplafuvirales</taxon>
        <taxon>Geminiviridae</taxon>
        <taxon>Citlodavirus</taxon>
        <taxon>Citlodavirus broussonetiae</taxon>
        <taxon>Paper mulberry leaf curl virus 2</taxon>
    </lineage>
</organism>
<proteinExistence type="predicted"/>
<keyword evidence="1" id="KW-0472">Membrane</keyword>
<evidence type="ECO:0000256" key="1">
    <source>
        <dbReference type="SAM" id="Phobius"/>
    </source>
</evidence>
<keyword evidence="1" id="KW-1133">Transmembrane helix</keyword>
<feature type="transmembrane region" description="Helical" evidence="1">
    <location>
        <begin position="15"/>
        <end position="35"/>
    </location>
</feature>